<feature type="compositionally biased region" description="Basic residues" evidence="1">
    <location>
        <begin position="1"/>
        <end position="10"/>
    </location>
</feature>
<feature type="region of interest" description="Disordered" evidence="1">
    <location>
        <begin position="123"/>
        <end position="142"/>
    </location>
</feature>
<dbReference type="PANTHER" id="PTHR34055:SF7">
    <property type="entry name" value="NEUROFILAMENT MEDIUM POLYPEPTIDE-LIKE"/>
    <property type="match status" value="1"/>
</dbReference>
<gene>
    <name evidence="2" type="ORF">K2173_024232</name>
</gene>
<evidence type="ECO:0000313" key="2">
    <source>
        <dbReference type="EMBL" id="KAJ8900116.1"/>
    </source>
</evidence>
<dbReference type="PANTHER" id="PTHR34055">
    <property type="entry name" value="OS09G0491596 PROTEIN"/>
    <property type="match status" value="1"/>
</dbReference>
<comment type="caution">
    <text evidence="2">The sequence shown here is derived from an EMBL/GenBank/DDBJ whole genome shotgun (WGS) entry which is preliminary data.</text>
</comment>
<organism evidence="2 3">
    <name type="scientific">Erythroxylum novogranatense</name>
    <dbReference type="NCBI Taxonomy" id="1862640"/>
    <lineage>
        <taxon>Eukaryota</taxon>
        <taxon>Viridiplantae</taxon>
        <taxon>Streptophyta</taxon>
        <taxon>Embryophyta</taxon>
        <taxon>Tracheophyta</taxon>
        <taxon>Spermatophyta</taxon>
        <taxon>Magnoliopsida</taxon>
        <taxon>eudicotyledons</taxon>
        <taxon>Gunneridae</taxon>
        <taxon>Pentapetalae</taxon>
        <taxon>rosids</taxon>
        <taxon>fabids</taxon>
        <taxon>Malpighiales</taxon>
        <taxon>Erythroxylaceae</taxon>
        <taxon>Erythroxylum</taxon>
    </lineage>
</organism>
<dbReference type="EMBL" id="JAIWQS010000008">
    <property type="protein sequence ID" value="KAJ8900116.1"/>
    <property type="molecule type" value="Genomic_DNA"/>
</dbReference>
<dbReference type="Proteomes" id="UP001159364">
    <property type="component" value="Linkage Group LG08"/>
</dbReference>
<reference evidence="2 3" key="1">
    <citation type="submission" date="2021-09" db="EMBL/GenBank/DDBJ databases">
        <title>Genomic insights and catalytic innovation underlie evolution of tropane alkaloids biosynthesis.</title>
        <authorList>
            <person name="Wang Y.-J."/>
            <person name="Tian T."/>
            <person name="Huang J.-P."/>
            <person name="Huang S.-X."/>
        </authorList>
    </citation>
    <scope>NUCLEOTIDE SEQUENCE [LARGE SCALE GENOMIC DNA]</scope>
    <source>
        <strain evidence="2">KIB-2018</strain>
        <tissue evidence="2">Leaf</tissue>
    </source>
</reference>
<keyword evidence="3" id="KW-1185">Reference proteome</keyword>
<evidence type="ECO:0000313" key="3">
    <source>
        <dbReference type="Proteomes" id="UP001159364"/>
    </source>
</evidence>
<sequence length="142" mass="15884">MGRGRGKGKKQTLIASHENNGHDEEENFPTYKIRGKSIKPMKEEIGEEELEKIEEHIDNGIDSISGKDVKTLESAGNGRKRKMSDHVKENTISIENTISMKEEDGNGTRLTTDGAMKMVGFRQNGSRRKNKPRRAAEVGIEC</sequence>
<protein>
    <submittedName>
        <fullName evidence="2">Uncharacterized protein</fullName>
    </submittedName>
</protein>
<proteinExistence type="predicted"/>
<evidence type="ECO:0000256" key="1">
    <source>
        <dbReference type="SAM" id="MobiDB-lite"/>
    </source>
</evidence>
<dbReference type="AlphaFoldDB" id="A0AAV8UHI3"/>
<name>A0AAV8UHI3_9ROSI</name>
<feature type="region of interest" description="Disordered" evidence="1">
    <location>
        <begin position="1"/>
        <end position="35"/>
    </location>
</feature>
<accession>A0AAV8UHI3</accession>